<evidence type="ECO:0000313" key="3">
    <source>
        <dbReference type="Proteomes" id="UP000260665"/>
    </source>
</evidence>
<name>A0A3E1R6R6_9BURK</name>
<dbReference type="RefSeq" id="WP_117180057.1">
    <property type="nucleotide sequence ID" value="NZ_QFZK01000024.1"/>
</dbReference>
<evidence type="ECO:0000313" key="2">
    <source>
        <dbReference type="EMBL" id="RFO95056.1"/>
    </source>
</evidence>
<dbReference type="OrthoDB" id="9154592at2"/>
<accession>A0A3E1R6R6</accession>
<gene>
    <name evidence="2" type="ORF">DIC66_20565</name>
</gene>
<evidence type="ECO:0000256" key="1">
    <source>
        <dbReference type="SAM" id="MobiDB-lite"/>
    </source>
</evidence>
<protein>
    <submittedName>
        <fullName evidence="2">Uncharacterized protein</fullName>
    </submittedName>
</protein>
<proteinExistence type="predicted"/>
<reference evidence="2 3" key="1">
    <citation type="submission" date="2018-05" db="EMBL/GenBank/DDBJ databases">
        <title>Rhodoferax soyangensis sp.nov., isolated from an oligotrophic freshwater lake.</title>
        <authorList>
            <person name="Park M."/>
        </authorList>
    </citation>
    <scope>NUCLEOTIDE SEQUENCE [LARGE SCALE GENOMIC DNA]</scope>
    <source>
        <strain evidence="2 3">IMCC26218</strain>
    </source>
</reference>
<comment type="caution">
    <text evidence="2">The sequence shown here is derived from an EMBL/GenBank/DDBJ whole genome shotgun (WGS) entry which is preliminary data.</text>
</comment>
<organism evidence="2 3">
    <name type="scientific">Rhodoferax lacus</name>
    <dbReference type="NCBI Taxonomy" id="2184758"/>
    <lineage>
        <taxon>Bacteria</taxon>
        <taxon>Pseudomonadati</taxon>
        <taxon>Pseudomonadota</taxon>
        <taxon>Betaproteobacteria</taxon>
        <taxon>Burkholderiales</taxon>
        <taxon>Comamonadaceae</taxon>
        <taxon>Rhodoferax</taxon>
    </lineage>
</organism>
<sequence length="74" mass="8260">MTSNSPAAPLRTGPSSGLAYPPTYESLRPFFDPGTQWCNVSQEHLAYRTLKDLFPALSAQESFLIVITARQLFR</sequence>
<dbReference type="EMBL" id="QFZK01000024">
    <property type="protein sequence ID" value="RFO95056.1"/>
    <property type="molecule type" value="Genomic_DNA"/>
</dbReference>
<dbReference type="AlphaFoldDB" id="A0A3E1R6R6"/>
<dbReference type="Proteomes" id="UP000260665">
    <property type="component" value="Unassembled WGS sequence"/>
</dbReference>
<keyword evidence="3" id="KW-1185">Reference proteome</keyword>
<feature type="region of interest" description="Disordered" evidence="1">
    <location>
        <begin position="1"/>
        <end position="20"/>
    </location>
</feature>